<evidence type="ECO:0000256" key="2">
    <source>
        <dbReference type="ARBA" id="ARBA00023242"/>
    </source>
</evidence>
<sequence>MVVSADVIKSSDVFHVAWLLGTGGSSKLSRRKVLEQNLPELCDSIVQMVPQTGVSYKQKTGLYLLSVLTYGTVLIHRVQVDFLQKDAEKLKDLVRKKSFILMMAEQFDREQESMRKREKRAEKMRSEPILCVEDIDNWVNLADLPVISEQLGINGDARDFTMTDALPNQRIDWEEVNAELVDLYGTIDQFPSHPNNMTIYSTFVEGNGSDENRERRNEAILMDFEGTVMPQVLPTMPTMKPTPSVKEDVERRSAGSEMSSRVEVLGVVEVKPVLLPEKPMKFAECTILHREQKLSVAQCTLLNEEEPLSVVQCNLLNEENLTMAAEATKPVISVKHTISDQPVQAPTAPQLPEALDNAPPRPLLEDWDLPVVPPHMQEQVMDYLNQISNLQEDQPLPPPPQDLLPVQEIENEGQPPAKKLKTADIREEEEEEEELERERRRASSRPVTPLTPLNQTNLTNLTANAPMNLDNTTLKPLDLSFDIEPEIRDVLPHKKRSKKNLPPIYGDDMEIDVAIQKALQADFSSLVRKFEDVKVHVQHKKGDVELADLLDPAPFAYKMSDEIRDLFKSGRWNGPVGTLVSDEEGSESDEDEEDEETAKTMEIPEKYVTISLLSPPARTAPDETTHLIFDGSLKPVPQEIEELPPRAPEELELLPPPVPLQEEEEQQTLKYASAKLHEELENMKYSSVRLIDSPPPSRREMEIIEELQLEPLPAPITNNFEVLDFSHQNQTARIDQSDLPMEDMENVRRRHKSSLGIRSNRMEQLEEEIDEEEEARRIRFYEREEERRRSALEADGEAEDDIYFVSSGSLLPSHRFRIHDGLLKETRQKFPEPVDFNQFTERFSRKEAAIAFEGLLLALKNQKVTAEQLEPFGPIKILRAAEE</sequence>
<keyword evidence="6" id="KW-1185">Reference proteome</keyword>
<dbReference type="OMA" id="ENDQPHE"/>
<dbReference type="AlphaFoldDB" id="A0A8R1I4X8"/>
<name>A0A8R1I4X8_CAEJA</name>
<feature type="region of interest" description="Disordered" evidence="3">
    <location>
        <begin position="232"/>
        <end position="257"/>
    </location>
</feature>
<evidence type="ECO:0000313" key="5">
    <source>
        <dbReference type="EnsemblMetazoa" id="CJA18304.1"/>
    </source>
</evidence>
<dbReference type="Proteomes" id="UP000005237">
    <property type="component" value="Unassembled WGS sequence"/>
</dbReference>
<evidence type="ECO:0000259" key="4">
    <source>
        <dbReference type="Pfam" id="PF04825"/>
    </source>
</evidence>
<reference evidence="6" key="1">
    <citation type="submission" date="2010-08" db="EMBL/GenBank/DDBJ databases">
        <authorList>
            <consortium name="Caenorhabditis japonica Sequencing Consortium"/>
            <person name="Wilson R.K."/>
        </authorList>
    </citation>
    <scope>NUCLEOTIDE SEQUENCE [LARGE SCALE GENOMIC DNA]</scope>
    <source>
        <strain evidence="6">DF5081</strain>
    </source>
</reference>
<dbReference type="InterPro" id="IPR039781">
    <property type="entry name" value="Rad21/Rec8-like"/>
</dbReference>
<dbReference type="PANTHER" id="PTHR12585">
    <property type="entry name" value="SCC1 / RAD21 FAMILY MEMBER"/>
    <property type="match status" value="1"/>
</dbReference>
<dbReference type="Pfam" id="PF04825">
    <property type="entry name" value="Rad21_Rec8_N"/>
    <property type="match status" value="1"/>
</dbReference>
<proteinExistence type="predicted"/>
<feature type="region of interest" description="Disordered" evidence="3">
    <location>
        <begin position="342"/>
        <end position="361"/>
    </location>
</feature>
<dbReference type="GO" id="GO:0030893">
    <property type="term" value="C:meiotic cohesin complex"/>
    <property type="evidence" value="ECO:0007669"/>
    <property type="project" value="TreeGrafter"/>
</dbReference>
<organism evidence="5 6">
    <name type="scientific">Caenorhabditis japonica</name>
    <dbReference type="NCBI Taxonomy" id="281687"/>
    <lineage>
        <taxon>Eukaryota</taxon>
        <taxon>Metazoa</taxon>
        <taxon>Ecdysozoa</taxon>
        <taxon>Nematoda</taxon>
        <taxon>Chromadorea</taxon>
        <taxon>Rhabditida</taxon>
        <taxon>Rhabditina</taxon>
        <taxon>Rhabditomorpha</taxon>
        <taxon>Rhabditoidea</taxon>
        <taxon>Rhabditidae</taxon>
        <taxon>Peloderinae</taxon>
        <taxon>Caenorhabditis</taxon>
    </lineage>
</organism>
<feature type="compositionally biased region" description="Acidic residues" evidence="3">
    <location>
        <begin position="426"/>
        <end position="435"/>
    </location>
</feature>
<dbReference type="EnsemblMetazoa" id="CJA18304.1">
    <property type="protein sequence ID" value="CJA18304.1"/>
    <property type="gene ID" value="WBGene00137508"/>
</dbReference>
<protein>
    <submittedName>
        <fullName evidence="5">Rad21_Rec8_N domain-containing protein</fullName>
    </submittedName>
</protein>
<keyword evidence="2" id="KW-0539">Nucleus</keyword>
<dbReference type="GO" id="GO:0006302">
    <property type="term" value="P:double-strand break repair"/>
    <property type="evidence" value="ECO:0007669"/>
    <property type="project" value="TreeGrafter"/>
</dbReference>
<dbReference type="InterPro" id="IPR006910">
    <property type="entry name" value="Rad21_Rec8_N"/>
</dbReference>
<dbReference type="GO" id="GO:0051177">
    <property type="term" value="P:meiotic sister chromatid cohesion"/>
    <property type="evidence" value="ECO:0007669"/>
    <property type="project" value="TreeGrafter"/>
</dbReference>
<feature type="domain" description="Rad21/Rec8-like protein N-terminal" evidence="4">
    <location>
        <begin position="1"/>
        <end position="118"/>
    </location>
</feature>
<dbReference type="PANTHER" id="PTHR12585:SF27">
    <property type="entry name" value="MEIOTIC RECOMBINATION PROTEIN REC8 HOMOLOG"/>
    <property type="match status" value="1"/>
</dbReference>
<reference evidence="5" key="2">
    <citation type="submission" date="2022-06" db="UniProtKB">
        <authorList>
            <consortium name="EnsemblMetazoa"/>
        </authorList>
    </citation>
    <scope>IDENTIFICATION</scope>
    <source>
        <strain evidence="5">DF5081</strain>
    </source>
</reference>
<feature type="compositionally biased region" description="Acidic residues" evidence="3">
    <location>
        <begin position="581"/>
        <end position="596"/>
    </location>
</feature>
<comment type="subcellular location">
    <subcellularLocation>
        <location evidence="1">Nucleus</location>
    </subcellularLocation>
</comment>
<evidence type="ECO:0000313" key="6">
    <source>
        <dbReference type="Proteomes" id="UP000005237"/>
    </source>
</evidence>
<feature type="region of interest" description="Disordered" evidence="3">
    <location>
        <begin position="575"/>
        <end position="600"/>
    </location>
</feature>
<feature type="region of interest" description="Disordered" evidence="3">
    <location>
        <begin position="390"/>
        <end position="455"/>
    </location>
</feature>
<evidence type="ECO:0000256" key="1">
    <source>
        <dbReference type="ARBA" id="ARBA00004123"/>
    </source>
</evidence>
<dbReference type="GO" id="GO:0005634">
    <property type="term" value="C:nucleus"/>
    <property type="evidence" value="ECO:0007669"/>
    <property type="project" value="UniProtKB-SubCell"/>
</dbReference>
<dbReference type="GO" id="GO:0003682">
    <property type="term" value="F:chromatin binding"/>
    <property type="evidence" value="ECO:0007669"/>
    <property type="project" value="TreeGrafter"/>
</dbReference>
<evidence type="ECO:0000256" key="3">
    <source>
        <dbReference type="SAM" id="MobiDB-lite"/>
    </source>
</evidence>
<feature type="compositionally biased region" description="Basic and acidic residues" evidence="3">
    <location>
        <begin position="245"/>
        <end position="254"/>
    </location>
</feature>
<accession>A0A8R1I4X8</accession>